<protein>
    <submittedName>
        <fullName evidence="2">Protein of uncharacterized function (DUF3570)</fullName>
    </submittedName>
</protein>
<feature type="signal peptide" evidence="1">
    <location>
        <begin position="1"/>
        <end position="31"/>
    </location>
</feature>
<organism evidence="2 3">
    <name type="scientific">Shewanella algae</name>
    <dbReference type="NCBI Taxonomy" id="38313"/>
    <lineage>
        <taxon>Bacteria</taxon>
        <taxon>Pseudomonadati</taxon>
        <taxon>Pseudomonadota</taxon>
        <taxon>Gammaproteobacteria</taxon>
        <taxon>Alteromonadales</taxon>
        <taxon>Shewanellaceae</taxon>
        <taxon>Shewanella</taxon>
    </lineage>
</organism>
<proteinExistence type="predicted"/>
<dbReference type="Pfam" id="PF12094">
    <property type="entry name" value="DUF3570"/>
    <property type="match status" value="1"/>
</dbReference>
<sequence>MQLKRQKGETNIAAALTLAGSSLLATGATYAGDDNLNYPDNSAEKATDWQLEAALMFYGEQDRVTTLEGVLLAKGEFDDSSGLDIKLVFDSLSGASATGAVVQQQSQTLTRPSGNGEYQIAAGEQVLDDSFDDKRLQLSADWYKLFENSWQLAGGVYGSREYDYTSLGVNGALEHSFNKNNSTASLALAYGLDTIDPVGGRPLPLATMARRVDYDSETAFRQAFEASREGGSDHKQTLDLLLGFTQVLNRRWLLQGNYGFSLVKGYQTDPYKVLSLVDNLGVTQSYLYESRPESRQKQSLFLLLKGALDRGVLDLSWRHTFDDWQLDSHTLESHFRHYFSDGFYGQLHLRYYRQSAASFYRPLLLQNEGSISGYSAEFASADHRLGELQAYTVGVKLGHKLGEGRELSYRLEYYQQQSENNGTLLPGELGNIQLFPRLRAVIAQLSYRF</sequence>
<keyword evidence="1" id="KW-0732">Signal</keyword>
<evidence type="ECO:0000313" key="2">
    <source>
        <dbReference type="EMBL" id="SUJ05505.1"/>
    </source>
</evidence>
<dbReference type="EMBL" id="UGYO01000002">
    <property type="protein sequence ID" value="SUJ05505.1"/>
    <property type="molecule type" value="Genomic_DNA"/>
</dbReference>
<dbReference type="Proteomes" id="UP000254069">
    <property type="component" value="Unassembled WGS sequence"/>
</dbReference>
<reference evidence="2 3" key="1">
    <citation type="submission" date="2018-06" db="EMBL/GenBank/DDBJ databases">
        <authorList>
            <consortium name="Pathogen Informatics"/>
            <person name="Doyle S."/>
        </authorList>
    </citation>
    <scope>NUCLEOTIDE SEQUENCE [LARGE SCALE GENOMIC DNA]</scope>
    <source>
        <strain evidence="2 3">NCTC10738</strain>
    </source>
</reference>
<dbReference type="AlphaFoldDB" id="A0A380BT76"/>
<dbReference type="InterPro" id="IPR021953">
    <property type="entry name" value="DUF3570"/>
</dbReference>
<name>A0A380BT76_9GAMM</name>
<evidence type="ECO:0000313" key="3">
    <source>
        <dbReference type="Proteomes" id="UP000254069"/>
    </source>
</evidence>
<gene>
    <name evidence="2" type="ORF">NCTC10738_03810</name>
</gene>
<accession>A0A380BT76</accession>
<dbReference type="RefSeq" id="WP_115390337.1">
    <property type="nucleotide sequence ID" value="NZ_AP024609.1"/>
</dbReference>
<evidence type="ECO:0000256" key="1">
    <source>
        <dbReference type="SAM" id="SignalP"/>
    </source>
</evidence>
<feature type="chain" id="PRO_5016870900" evidence="1">
    <location>
        <begin position="32"/>
        <end position="449"/>
    </location>
</feature>
<keyword evidence="3" id="KW-1185">Reference proteome</keyword>